<name>A0ABQ8SPB7_PERAM</name>
<evidence type="ECO:0000256" key="7">
    <source>
        <dbReference type="ARBA" id="ARBA00023224"/>
    </source>
</evidence>
<dbReference type="PANTHER" id="PTHR21143:SF133">
    <property type="entry name" value="GUSTATORY AND PHEROMONE RECEPTOR 32A-RELATED"/>
    <property type="match status" value="1"/>
</dbReference>
<keyword evidence="5 8" id="KW-0472">Membrane</keyword>
<dbReference type="Pfam" id="PF08395">
    <property type="entry name" value="7tm_7"/>
    <property type="match status" value="1"/>
</dbReference>
<evidence type="ECO:0000256" key="8">
    <source>
        <dbReference type="SAM" id="Phobius"/>
    </source>
</evidence>
<feature type="transmembrane region" description="Helical" evidence="8">
    <location>
        <begin position="143"/>
        <end position="163"/>
    </location>
</feature>
<evidence type="ECO:0000256" key="1">
    <source>
        <dbReference type="ARBA" id="ARBA00004651"/>
    </source>
</evidence>
<comment type="caution">
    <text evidence="9">The sequence shown here is derived from an EMBL/GenBank/DDBJ whole genome shotgun (WGS) entry which is preliminary data.</text>
</comment>
<keyword evidence="7" id="KW-0807">Transducer</keyword>
<comment type="subcellular location">
    <subcellularLocation>
        <location evidence="1">Cell membrane</location>
        <topology evidence="1">Multi-pass membrane protein</topology>
    </subcellularLocation>
</comment>
<sequence>MEPVSAHARSALLRDAGLISSDCKWHLTIQGFKMKNILRVDSIHEVFNPLYYFFKLLGVSYNITGKIILHINWAIVTFIHLIFITVSCHLTVEEVEKAPCIIRKIILELEYEKSLANELSALSSQLKDLKVNFTACGFISLDLQLLSAVMSIITTYIIILMQLN</sequence>
<dbReference type="Proteomes" id="UP001148838">
    <property type="component" value="Unassembled WGS sequence"/>
</dbReference>
<keyword evidence="10" id="KW-1185">Reference proteome</keyword>
<organism evidence="9 10">
    <name type="scientific">Periplaneta americana</name>
    <name type="common">American cockroach</name>
    <name type="synonym">Blatta americana</name>
    <dbReference type="NCBI Taxonomy" id="6978"/>
    <lineage>
        <taxon>Eukaryota</taxon>
        <taxon>Metazoa</taxon>
        <taxon>Ecdysozoa</taxon>
        <taxon>Arthropoda</taxon>
        <taxon>Hexapoda</taxon>
        <taxon>Insecta</taxon>
        <taxon>Pterygota</taxon>
        <taxon>Neoptera</taxon>
        <taxon>Polyneoptera</taxon>
        <taxon>Dictyoptera</taxon>
        <taxon>Blattodea</taxon>
        <taxon>Blattoidea</taxon>
        <taxon>Blattidae</taxon>
        <taxon>Blattinae</taxon>
        <taxon>Periplaneta</taxon>
    </lineage>
</organism>
<protein>
    <recommendedName>
        <fullName evidence="11">Gustatory receptor</fullName>
    </recommendedName>
</protein>
<reference evidence="9 10" key="1">
    <citation type="journal article" date="2022" name="Allergy">
        <title>Genome assembly and annotation of Periplaneta americana reveal a comprehensive cockroach allergen profile.</title>
        <authorList>
            <person name="Wang L."/>
            <person name="Xiong Q."/>
            <person name="Saelim N."/>
            <person name="Wang L."/>
            <person name="Nong W."/>
            <person name="Wan A.T."/>
            <person name="Shi M."/>
            <person name="Liu X."/>
            <person name="Cao Q."/>
            <person name="Hui J.H.L."/>
            <person name="Sookrung N."/>
            <person name="Leung T.F."/>
            <person name="Tungtrongchitr A."/>
            <person name="Tsui S.K.W."/>
        </authorList>
    </citation>
    <scope>NUCLEOTIDE SEQUENCE [LARGE SCALE GENOMIC DNA]</scope>
    <source>
        <strain evidence="9">PWHHKU_190912</strain>
    </source>
</reference>
<dbReference type="InterPro" id="IPR013604">
    <property type="entry name" value="7TM_chemorcpt"/>
</dbReference>
<keyword evidence="3 8" id="KW-0812">Transmembrane</keyword>
<evidence type="ECO:0000313" key="10">
    <source>
        <dbReference type="Proteomes" id="UP001148838"/>
    </source>
</evidence>
<evidence type="ECO:0000256" key="4">
    <source>
        <dbReference type="ARBA" id="ARBA00022989"/>
    </source>
</evidence>
<evidence type="ECO:0000256" key="6">
    <source>
        <dbReference type="ARBA" id="ARBA00023170"/>
    </source>
</evidence>
<accession>A0ABQ8SPB7</accession>
<proteinExistence type="predicted"/>
<keyword evidence="6" id="KW-0675">Receptor</keyword>
<dbReference type="PANTHER" id="PTHR21143">
    <property type="entry name" value="INVERTEBRATE GUSTATORY RECEPTOR"/>
    <property type="match status" value="1"/>
</dbReference>
<evidence type="ECO:0000256" key="2">
    <source>
        <dbReference type="ARBA" id="ARBA00022475"/>
    </source>
</evidence>
<gene>
    <name evidence="9" type="ORF">ANN_18191</name>
</gene>
<feature type="transmembrane region" description="Helical" evidence="8">
    <location>
        <begin position="67"/>
        <end position="86"/>
    </location>
</feature>
<keyword evidence="2" id="KW-1003">Cell membrane</keyword>
<keyword evidence="4 8" id="KW-1133">Transmembrane helix</keyword>
<evidence type="ECO:0008006" key="11">
    <source>
        <dbReference type="Google" id="ProtNLM"/>
    </source>
</evidence>
<dbReference type="EMBL" id="JAJSOF020000023">
    <property type="protein sequence ID" value="KAJ4435575.1"/>
    <property type="molecule type" value="Genomic_DNA"/>
</dbReference>
<evidence type="ECO:0000313" key="9">
    <source>
        <dbReference type="EMBL" id="KAJ4435575.1"/>
    </source>
</evidence>
<evidence type="ECO:0000256" key="3">
    <source>
        <dbReference type="ARBA" id="ARBA00022692"/>
    </source>
</evidence>
<evidence type="ECO:0000256" key="5">
    <source>
        <dbReference type="ARBA" id="ARBA00023136"/>
    </source>
</evidence>